<dbReference type="Pfam" id="PF14326">
    <property type="entry name" value="DUF4384"/>
    <property type="match status" value="1"/>
</dbReference>
<evidence type="ECO:0000256" key="1">
    <source>
        <dbReference type="ARBA" id="ARBA00008455"/>
    </source>
</evidence>
<dbReference type="InterPro" id="IPR025493">
    <property type="entry name" value="DUF4384"/>
</dbReference>
<evidence type="ECO:0000259" key="2">
    <source>
        <dbReference type="SMART" id="SM00645"/>
    </source>
</evidence>
<proteinExistence type="inferred from homology"/>
<evidence type="ECO:0000313" key="4">
    <source>
        <dbReference type="Proteomes" id="UP000575469"/>
    </source>
</evidence>
<name>A0A848NW50_9RALS</name>
<comment type="caution">
    <text evidence="3">The sequence shown here is derived from an EMBL/GenBank/DDBJ whole genome shotgun (WGS) entry which is preliminary data.</text>
</comment>
<dbReference type="EMBL" id="JABBZM010000003">
    <property type="protein sequence ID" value="NMV37315.1"/>
    <property type="molecule type" value="Genomic_DNA"/>
</dbReference>
<dbReference type="Proteomes" id="UP000575469">
    <property type="component" value="Unassembled WGS sequence"/>
</dbReference>
<dbReference type="InterPro" id="IPR038765">
    <property type="entry name" value="Papain-like_cys_pep_sf"/>
</dbReference>
<organism evidence="3 4">
    <name type="scientific">Ralstonia insidiosa</name>
    <dbReference type="NCBI Taxonomy" id="190721"/>
    <lineage>
        <taxon>Bacteria</taxon>
        <taxon>Pseudomonadati</taxon>
        <taxon>Pseudomonadota</taxon>
        <taxon>Betaproteobacteria</taxon>
        <taxon>Burkholderiales</taxon>
        <taxon>Burkholderiaceae</taxon>
        <taxon>Ralstonia</taxon>
    </lineage>
</organism>
<dbReference type="PANTHER" id="PTHR12411">
    <property type="entry name" value="CYSTEINE PROTEASE FAMILY C1-RELATED"/>
    <property type="match status" value="1"/>
</dbReference>
<dbReference type="Gene3D" id="3.90.70.10">
    <property type="entry name" value="Cysteine proteinases"/>
    <property type="match status" value="1"/>
</dbReference>
<evidence type="ECO:0000313" key="3">
    <source>
        <dbReference type="EMBL" id="NMV37315.1"/>
    </source>
</evidence>
<dbReference type="Pfam" id="PF00112">
    <property type="entry name" value="Peptidase_C1"/>
    <property type="match status" value="1"/>
</dbReference>
<accession>A0A848NW50</accession>
<dbReference type="InterPro" id="IPR013128">
    <property type="entry name" value="Peptidase_C1A"/>
</dbReference>
<dbReference type="GO" id="GO:0006508">
    <property type="term" value="P:proteolysis"/>
    <property type="evidence" value="ECO:0007669"/>
    <property type="project" value="InterPro"/>
</dbReference>
<reference evidence="3 4" key="1">
    <citation type="submission" date="2020-04" db="EMBL/GenBank/DDBJ databases">
        <title>Ralstonia insidiosa genome sequencing and assembly.</title>
        <authorList>
            <person name="Martins R.C.R."/>
            <person name="Perdigao-Neto L.V."/>
            <person name="Levin A.S.S."/>
            <person name="Costa S.F."/>
        </authorList>
    </citation>
    <scope>NUCLEOTIDE SEQUENCE [LARGE SCALE GENOMIC DNA]</scope>
    <source>
        <strain evidence="3 4">5047</strain>
    </source>
</reference>
<dbReference type="AlphaFoldDB" id="A0A848NW50"/>
<dbReference type="CDD" id="cd02619">
    <property type="entry name" value="Peptidase_C1"/>
    <property type="match status" value="1"/>
</dbReference>
<sequence length="481" mass="52204">MPRYRAFLPERADLSGQFPQVRSQGSQGSCTAWAATYAMRSALYNRRSVPTGTNAVAFSPAFVFNQLPKADACSGLSMYAALQFLQERGTVRLEDFPYDASDCARQPNDAMKAQAAAYRIQDFKRVDPHIVDDLRGQIAAGNPVMFAMKVDDAFSSLKADDVYRTTSLPDDAGQHAMVLVGYDDARQAFRVYNSWGTHWADHGMAWLSYTSVSSLAEAAYVVTDVQAPAPVPQPEPIPSPIPVPTPTPTPAPMPVSPTIREQVDALVAGQADACGHIEVADSGRGQPHTVRGYVDTVGRRDDLIAGFSQISKDIKVSLDVRPWPQCEALAALEPVPRRQNGLALALDGLSPIALKDGDFLKIRLSTPSRPAYVYLAYVQADGDVVLLTPPGDAALQAGGAQLRFGEPVIGRPGFRIRAPYGDEMLIVLSSVQPLFDAKTPRRQTEREYLTLIRNTLVARRGKSAEGQLSADILLLRTGPSH</sequence>
<feature type="domain" description="Peptidase C1A papain C-terminal" evidence="2">
    <location>
        <begin position="8"/>
        <end position="223"/>
    </location>
</feature>
<dbReference type="GO" id="GO:0008234">
    <property type="term" value="F:cysteine-type peptidase activity"/>
    <property type="evidence" value="ECO:0007669"/>
    <property type="project" value="InterPro"/>
</dbReference>
<dbReference type="SMART" id="SM00645">
    <property type="entry name" value="Pept_C1"/>
    <property type="match status" value="1"/>
</dbReference>
<comment type="similarity">
    <text evidence="1">Belongs to the peptidase C1 family.</text>
</comment>
<protein>
    <submittedName>
        <fullName evidence="3">DUF4384 domain-containing protein</fullName>
    </submittedName>
</protein>
<dbReference type="InterPro" id="IPR000668">
    <property type="entry name" value="Peptidase_C1A_C"/>
</dbReference>
<dbReference type="SUPFAM" id="SSF54001">
    <property type="entry name" value="Cysteine proteinases"/>
    <property type="match status" value="1"/>
</dbReference>
<gene>
    <name evidence="3" type="ORF">HGR00_05295</name>
</gene>